<dbReference type="GO" id="GO:0005737">
    <property type="term" value="C:cytoplasm"/>
    <property type="evidence" value="ECO:0007669"/>
    <property type="project" value="TreeGrafter"/>
</dbReference>
<dbReference type="PANTHER" id="PTHR22959:SF0">
    <property type="entry name" value="PARTNER OF Y14 AND MAGO"/>
    <property type="match status" value="1"/>
</dbReference>
<protein>
    <recommendedName>
        <fullName evidence="2">WIBG Mago-binding domain-containing protein</fullName>
    </recommendedName>
</protein>
<dbReference type="InterPro" id="IPR039333">
    <property type="entry name" value="PYM1"/>
</dbReference>
<organism evidence="3 4">
    <name type="scientific">Calocera viscosa (strain TUFC12733)</name>
    <dbReference type="NCBI Taxonomy" id="1330018"/>
    <lineage>
        <taxon>Eukaryota</taxon>
        <taxon>Fungi</taxon>
        <taxon>Dikarya</taxon>
        <taxon>Basidiomycota</taxon>
        <taxon>Agaricomycotina</taxon>
        <taxon>Dacrymycetes</taxon>
        <taxon>Dacrymycetales</taxon>
        <taxon>Dacrymycetaceae</taxon>
        <taxon>Calocera</taxon>
    </lineage>
</organism>
<dbReference type="Proteomes" id="UP000076738">
    <property type="component" value="Unassembled WGS sequence"/>
</dbReference>
<dbReference type="InterPro" id="IPR036348">
    <property type="entry name" value="WIBG_N_sf"/>
</dbReference>
<proteinExistence type="predicted"/>
<dbReference type="PANTHER" id="PTHR22959">
    <property type="entry name" value="PYM PROTEIN"/>
    <property type="match status" value="1"/>
</dbReference>
<reference evidence="3 4" key="1">
    <citation type="journal article" date="2016" name="Mol. Biol. Evol.">
        <title>Comparative Genomics of Early-Diverging Mushroom-Forming Fungi Provides Insights into the Origins of Lignocellulose Decay Capabilities.</title>
        <authorList>
            <person name="Nagy L.G."/>
            <person name="Riley R."/>
            <person name="Tritt A."/>
            <person name="Adam C."/>
            <person name="Daum C."/>
            <person name="Floudas D."/>
            <person name="Sun H."/>
            <person name="Yadav J.S."/>
            <person name="Pangilinan J."/>
            <person name="Larsson K.H."/>
            <person name="Matsuura K."/>
            <person name="Barry K."/>
            <person name="Labutti K."/>
            <person name="Kuo R."/>
            <person name="Ohm R.A."/>
            <person name="Bhattacharya S.S."/>
            <person name="Shirouzu T."/>
            <person name="Yoshinaga Y."/>
            <person name="Martin F.M."/>
            <person name="Grigoriev I.V."/>
            <person name="Hibbett D.S."/>
        </authorList>
    </citation>
    <scope>NUCLEOTIDE SEQUENCE [LARGE SCALE GENOMIC DNA]</scope>
    <source>
        <strain evidence="3 4">TUFC12733</strain>
    </source>
</reference>
<dbReference type="STRING" id="1330018.A0A167J3D1"/>
<dbReference type="GO" id="GO:1903259">
    <property type="term" value="P:exon-exon junction complex disassembly"/>
    <property type="evidence" value="ECO:0007669"/>
    <property type="project" value="InterPro"/>
</dbReference>
<evidence type="ECO:0000259" key="2">
    <source>
        <dbReference type="SMART" id="SM01273"/>
    </source>
</evidence>
<name>A0A167J3D1_CALVF</name>
<keyword evidence="4" id="KW-1185">Reference proteome</keyword>
<feature type="compositionally biased region" description="Low complexity" evidence="1">
    <location>
        <begin position="66"/>
        <end position="85"/>
    </location>
</feature>
<dbReference type="EMBL" id="KV417303">
    <property type="protein sequence ID" value="KZO93206.1"/>
    <property type="molecule type" value="Genomic_DNA"/>
</dbReference>
<evidence type="ECO:0000313" key="3">
    <source>
        <dbReference type="EMBL" id="KZO93206.1"/>
    </source>
</evidence>
<feature type="region of interest" description="Disordered" evidence="1">
    <location>
        <begin position="1"/>
        <end position="146"/>
    </location>
</feature>
<dbReference type="InterPro" id="IPR015362">
    <property type="entry name" value="WIBG_mago-bd"/>
</dbReference>
<feature type="domain" description="WIBG Mago-binding" evidence="2">
    <location>
        <begin position="23"/>
        <end position="49"/>
    </location>
</feature>
<accession>A0A167J3D1</accession>
<dbReference type="OrthoDB" id="21625at2759"/>
<feature type="compositionally biased region" description="Basic and acidic residues" evidence="1">
    <location>
        <begin position="22"/>
        <end position="43"/>
    </location>
</feature>
<dbReference type="SMART" id="SM01273">
    <property type="entry name" value="Mago-bind"/>
    <property type="match status" value="1"/>
</dbReference>
<dbReference type="Pfam" id="PF09282">
    <property type="entry name" value="Mago-bind"/>
    <property type="match status" value="1"/>
</dbReference>
<sequence>MPTLPPVQPARSASGIIIDPNTLERKVPATRRADGTMRKELRIRPGFTPQEDVGLFRSRRQQTGERAPPGAAVPGAPAKRAVPPGTADAAGGGEAKSKAAKKNEKRKEKKREAKVEPVRDAWDEDDEPVKELKPQAAAEAKGKRADEEVERLAEELEKKAKV</sequence>
<dbReference type="GO" id="GO:0035145">
    <property type="term" value="C:exon-exon junction complex"/>
    <property type="evidence" value="ECO:0007669"/>
    <property type="project" value="TreeGrafter"/>
</dbReference>
<evidence type="ECO:0000313" key="4">
    <source>
        <dbReference type="Proteomes" id="UP000076738"/>
    </source>
</evidence>
<evidence type="ECO:0000256" key="1">
    <source>
        <dbReference type="SAM" id="MobiDB-lite"/>
    </source>
</evidence>
<dbReference type="GO" id="GO:0003723">
    <property type="term" value="F:RNA binding"/>
    <property type="evidence" value="ECO:0007669"/>
    <property type="project" value="TreeGrafter"/>
</dbReference>
<dbReference type="SUPFAM" id="SSF101931">
    <property type="entry name" value="Pym (Within the bgcn gene intron protein, WIBG), N-terminal domain"/>
    <property type="match status" value="1"/>
</dbReference>
<gene>
    <name evidence="3" type="ORF">CALVIDRAFT_540192</name>
</gene>
<dbReference type="AlphaFoldDB" id="A0A167J3D1"/>
<feature type="compositionally biased region" description="Basic and acidic residues" evidence="1">
    <location>
        <begin position="95"/>
        <end position="121"/>
    </location>
</feature>